<evidence type="ECO:0000256" key="1">
    <source>
        <dbReference type="ARBA" id="ARBA00022741"/>
    </source>
</evidence>
<dbReference type="InterPro" id="IPR050445">
    <property type="entry name" value="Bact_polysacc_biosynth/exp"/>
</dbReference>
<reference evidence="4" key="1">
    <citation type="journal article" date="2019" name="Int. J. Syst. Evol. Microbiol.">
        <title>The Global Catalogue of Microorganisms (GCM) 10K type strain sequencing project: providing services to taxonomists for standard genome sequencing and annotation.</title>
        <authorList>
            <consortium name="The Broad Institute Genomics Platform"/>
            <consortium name="The Broad Institute Genome Sequencing Center for Infectious Disease"/>
            <person name="Wu L."/>
            <person name="Ma J."/>
        </authorList>
    </citation>
    <scope>NUCLEOTIDE SEQUENCE [LARGE SCALE GENOMIC DNA]</scope>
    <source>
        <strain evidence="4">JCM 19212</strain>
    </source>
</reference>
<dbReference type="SUPFAM" id="SSF52540">
    <property type="entry name" value="P-loop containing nucleoside triphosphate hydrolases"/>
    <property type="match status" value="1"/>
</dbReference>
<protein>
    <recommendedName>
        <fullName evidence="5">Polysaccharide biosynthesis protein</fullName>
    </recommendedName>
</protein>
<dbReference type="PANTHER" id="PTHR32309">
    <property type="entry name" value="TYROSINE-PROTEIN KINASE"/>
    <property type="match status" value="1"/>
</dbReference>
<dbReference type="EMBL" id="BAABKY010000002">
    <property type="protein sequence ID" value="GAA5076044.1"/>
    <property type="molecule type" value="Genomic_DNA"/>
</dbReference>
<dbReference type="InterPro" id="IPR005702">
    <property type="entry name" value="Wzc-like_C"/>
</dbReference>
<dbReference type="Proteomes" id="UP001501083">
    <property type="component" value="Unassembled WGS sequence"/>
</dbReference>
<accession>A0ABP9LD46</accession>
<evidence type="ECO:0008006" key="5">
    <source>
        <dbReference type="Google" id="ProtNLM"/>
    </source>
</evidence>
<keyword evidence="1" id="KW-0547">Nucleotide-binding</keyword>
<gene>
    <name evidence="3" type="ORF">GCM10025759_20290</name>
</gene>
<evidence type="ECO:0000313" key="4">
    <source>
        <dbReference type="Proteomes" id="UP001501083"/>
    </source>
</evidence>
<evidence type="ECO:0000256" key="2">
    <source>
        <dbReference type="ARBA" id="ARBA00022840"/>
    </source>
</evidence>
<organism evidence="3 4">
    <name type="scientific">Lysobacter panacisoli</name>
    <dbReference type="NCBI Taxonomy" id="1255263"/>
    <lineage>
        <taxon>Bacteria</taxon>
        <taxon>Pseudomonadati</taxon>
        <taxon>Pseudomonadota</taxon>
        <taxon>Gammaproteobacteria</taxon>
        <taxon>Lysobacterales</taxon>
        <taxon>Lysobacteraceae</taxon>
        <taxon>Lysobacter</taxon>
    </lineage>
</organism>
<dbReference type="CDD" id="cd05387">
    <property type="entry name" value="BY-kinase"/>
    <property type="match status" value="1"/>
</dbReference>
<sequence length="250" mass="26669">MSAPQPVPDLDAGAWDQARERDGKHAITRAAGATALTPSQLEDRATIHRGAVSRPEVDAFRELRTRLLSAMEGTFVALVVPVSTGSGGSFVARNLATAMAFDETKSALLVDCDLRHPSQDATMQIDTSAGGLVEYLENPDGELSDVIYDTGVNGLRLIPAGTTREFGSEYFSSFRMRLLLDSIRSRHPDCYVFLDGPPVRGTPDARILADIADVVILVAGYGRDTAATIAQAAANFEPGKFAGVVFNEGV</sequence>
<dbReference type="InterPro" id="IPR027417">
    <property type="entry name" value="P-loop_NTPase"/>
</dbReference>
<dbReference type="RefSeq" id="WP_158985539.1">
    <property type="nucleotide sequence ID" value="NZ_BAABKY010000002.1"/>
</dbReference>
<comment type="caution">
    <text evidence="3">The sequence shown here is derived from an EMBL/GenBank/DDBJ whole genome shotgun (WGS) entry which is preliminary data.</text>
</comment>
<proteinExistence type="predicted"/>
<keyword evidence="2" id="KW-0067">ATP-binding</keyword>
<evidence type="ECO:0000313" key="3">
    <source>
        <dbReference type="EMBL" id="GAA5076044.1"/>
    </source>
</evidence>
<dbReference type="PANTHER" id="PTHR32309:SF13">
    <property type="entry name" value="FERRIC ENTEROBACTIN TRANSPORT PROTEIN FEPE"/>
    <property type="match status" value="1"/>
</dbReference>
<name>A0ABP9LD46_9GAMM</name>
<dbReference type="Gene3D" id="3.40.50.300">
    <property type="entry name" value="P-loop containing nucleotide triphosphate hydrolases"/>
    <property type="match status" value="1"/>
</dbReference>
<keyword evidence="4" id="KW-1185">Reference proteome</keyword>